<protein>
    <submittedName>
        <fullName evidence="2">Uncharacterized protein</fullName>
    </submittedName>
</protein>
<reference evidence="3" key="2">
    <citation type="submission" date="2013-07" db="EMBL/GenBank/DDBJ databases">
        <authorList>
            <consortium name="The Broad Institute Genome Sequencing Platform"/>
            <person name="Cuomo C."/>
            <person name="Litvintseva A."/>
            <person name="Chen Y."/>
            <person name="Heitman J."/>
            <person name="Sun S."/>
            <person name="Springer D."/>
            <person name="Dromer F."/>
            <person name="Young S.K."/>
            <person name="Zeng Q."/>
            <person name="Gargeya S."/>
            <person name="Fitzgerald M."/>
            <person name="Abouelleil A."/>
            <person name="Alvarado L."/>
            <person name="Berlin A.M."/>
            <person name="Chapman S.B."/>
            <person name="Dewar J."/>
            <person name="Goldberg J."/>
            <person name="Griggs A."/>
            <person name="Gujja S."/>
            <person name="Hansen M."/>
            <person name="Howarth C."/>
            <person name="Imamovic A."/>
            <person name="Larimer J."/>
            <person name="McCowan C."/>
            <person name="Murphy C."/>
            <person name="Pearson M."/>
            <person name="Priest M."/>
            <person name="Roberts A."/>
            <person name="Saif S."/>
            <person name="Shea T."/>
            <person name="Sykes S."/>
            <person name="Wortman J."/>
            <person name="Nusbaum C."/>
            <person name="Birren B."/>
        </authorList>
    </citation>
    <scope>NUCLEOTIDE SEQUENCE</scope>
    <source>
        <strain evidence="3">CBS 10737</strain>
    </source>
</reference>
<keyword evidence="4" id="KW-1185">Reference proteome</keyword>
<reference evidence="2" key="3">
    <citation type="submission" date="2016-07" db="EMBL/GenBank/DDBJ databases">
        <title>Evolution of pathogenesis and genome organization in the Tremellales.</title>
        <authorList>
            <person name="Cuomo C."/>
            <person name="Litvintseva A."/>
            <person name="Heitman J."/>
            <person name="Chen Y."/>
            <person name="Sun S."/>
            <person name="Springer D."/>
            <person name="Dromer F."/>
            <person name="Young S."/>
            <person name="Zeng Q."/>
            <person name="Chapman S."/>
            <person name="Gujja S."/>
            <person name="Saif S."/>
            <person name="Birren B."/>
        </authorList>
    </citation>
    <scope>NUCLEOTIDE SEQUENCE</scope>
    <source>
        <strain evidence="2">CBS 10737</strain>
    </source>
</reference>
<dbReference type="EMBL" id="KI894007">
    <property type="protein sequence ID" value="OCF52888.1"/>
    <property type="molecule type" value="Genomic_DNA"/>
</dbReference>
<sequence>MPIPITRTKRHTPKFRPSYPKISKQIDIQVILERKMSAPPKIAFTDPFNGSTSVLIPPVDYISPSAFHTPKIEDSPTYKVDYVLPFHAVKHINDTKRSSQFMPTKEDNAALPVSRFSGEEDEEPLLSQEMDTYPIVGNEGSDAGFETSNLVNMADPLDGLGRER</sequence>
<organism evidence="2">
    <name type="scientific">Kwoniella pini CBS 10737</name>
    <dbReference type="NCBI Taxonomy" id="1296096"/>
    <lineage>
        <taxon>Eukaryota</taxon>
        <taxon>Fungi</taxon>
        <taxon>Dikarya</taxon>
        <taxon>Basidiomycota</taxon>
        <taxon>Agaricomycotina</taxon>
        <taxon>Tremellomycetes</taxon>
        <taxon>Tremellales</taxon>
        <taxon>Cryptococcaceae</taxon>
        <taxon>Kwoniella</taxon>
    </lineage>
</organism>
<evidence type="ECO:0000256" key="1">
    <source>
        <dbReference type="SAM" id="MobiDB-lite"/>
    </source>
</evidence>
<dbReference type="RefSeq" id="XP_019014107.1">
    <property type="nucleotide sequence ID" value="XM_019151969.1"/>
</dbReference>
<proteinExistence type="predicted"/>
<dbReference type="EMBL" id="CP144519">
    <property type="protein sequence ID" value="WWC67230.1"/>
    <property type="molecule type" value="Genomic_DNA"/>
</dbReference>
<feature type="region of interest" description="Disordered" evidence="1">
    <location>
        <begin position="97"/>
        <end position="164"/>
    </location>
</feature>
<evidence type="ECO:0000313" key="4">
    <source>
        <dbReference type="Proteomes" id="UP000094020"/>
    </source>
</evidence>
<dbReference type="Proteomes" id="UP000094020">
    <property type="component" value="Chromosome 1"/>
</dbReference>
<reference evidence="3" key="4">
    <citation type="submission" date="2024-02" db="EMBL/GenBank/DDBJ databases">
        <title>Comparative genomics of Cryptococcus and Kwoniella reveals pathogenesis evolution and contrasting modes of karyotype evolution via chromosome fusion or intercentromeric recombination.</title>
        <authorList>
            <person name="Coelho M.A."/>
            <person name="David-Palma M."/>
            <person name="Shea T."/>
            <person name="Bowers K."/>
            <person name="McGinley-Smith S."/>
            <person name="Mohammad A.W."/>
            <person name="Gnirke A."/>
            <person name="Yurkov A.M."/>
            <person name="Nowrousian M."/>
            <person name="Sun S."/>
            <person name="Cuomo C.A."/>
            <person name="Heitman J."/>
        </authorList>
    </citation>
    <scope>NUCLEOTIDE SEQUENCE</scope>
    <source>
        <strain evidence="3">CBS 10737</strain>
    </source>
</reference>
<accession>A0A1B9IB65</accession>
<dbReference type="GeneID" id="30168558"/>
<reference evidence="2" key="1">
    <citation type="submission" date="2013-07" db="EMBL/GenBank/DDBJ databases">
        <title>The Genome Sequence of Cryptococcus pinus CBS10737.</title>
        <authorList>
            <consortium name="The Broad Institute Genome Sequencing Platform"/>
            <person name="Cuomo C."/>
            <person name="Litvintseva A."/>
            <person name="Chen Y."/>
            <person name="Heitman J."/>
            <person name="Sun S."/>
            <person name="Springer D."/>
            <person name="Dromer F."/>
            <person name="Young S.K."/>
            <person name="Zeng Q."/>
            <person name="Gargeya S."/>
            <person name="Fitzgerald M."/>
            <person name="Abouelleil A."/>
            <person name="Alvarado L."/>
            <person name="Berlin A.M."/>
            <person name="Chapman S.B."/>
            <person name="Dewar J."/>
            <person name="Goldberg J."/>
            <person name="Griggs A."/>
            <person name="Gujja S."/>
            <person name="Hansen M."/>
            <person name="Howarth C."/>
            <person name="Imamovic A."/>
            <person name="Larimer J."/>
            <person name="McCowan C."/>
            <person name="Murphy C."/>
            <person name="Pearson M."/>
            <person name="Priest M."/>
            <person name="Roberts A."/>
            <person name="Saif S."/>
            <person name="Shea T."/>
            <person name="Sykes S."/>
            <person name="Wortman J."/>
            <person name="Nusbaum C."/>
            <person name="Birren B."/>
        </authorList>
    </citation>
    <scope>NUCLEOTIDE SEQUENCE [LARGE SCALE GENOMIC DNA]</scope>
    <source>
        <strain evidence="2">CBS 10737</strain>
    </source>
</reference>
<evidence type="ECO:0000313" key="3">
    <source>
        <dbReference type="EMBL" id="WWC67230.1"/>
    </source>
</evidence>
<name>A0A1B9IB65_9TREE</name>
<gene>
    <name evidence="2" type="ORF">I206_00189</name>
    <name evidence="3" type="ORF">I206_101137</name>
</gene>
<dbReference type="AlphaFoldDB" id="A0A1B9IB65"/>
<dbReference type="KEGG" id="kpin:30168558"/>
<evidence type="ECO:0000313" key="2">
    <source>
        <dbReference type="EMBL" id="OCF52888.1"/>
    </source>
</evidence>